<dbReference type="EMBL" id="GG681723">
    <property type="protein sequence ID" value="EER04308.1"/>
    <property type="molecule type" value="Genomic_DNA"/>
</dbReference>
<evidence type="ECO:0000313" key="2">
    <source>
        <dbReference type="Proteomes" id="UP000007800"/>
    </source>
</evidence>
<sequence length="72" mass="8425">MLGSVKVCNLSVCQERLLDMRAVWLVWNHHRPLSLWVVFYRCPPGPERCLLDSDCINGDDYGGVNLFYRHFL</sequence>
<evidence type="ECO:0000313" key="1">
    <source>
        <dbReference type="EMBL" id="EER04308.1"/>
    </source>
</evidence>
<dbReference type="Proteomes" id="UP000007800">
    <property type="component" value="Unassembled WGS sequence"/>
</dbReference>
<proteinExistence type="predicted"/>
<keyword evidence="2" id="KW-1185">Reference proteome</keyword>
<dbReference type="AlphaFoldDB" id="C5LG53"/>
<organism evidence="2">
    <name type="scientific">Perkinsus marinus (strain ATCC 50983 / TXsc)</name>
    <dbReference type="NCBI Taxonomy" id="423536"/>
    <lineage>
        <taxon>Eukaryota</taxon>
        <taxon>Sar</taxon>
        <taxon>Alveolata</taxon>
        <taxon>Perkinsozoa</taxon>
        <taxon>Perkinsea</taxon>
        <taxon>Perkinsida</taxon>
        <taxon>Perkinsidae</taxon>
        <taxon>Perkinsus</taxon>
    </lineage>
</organism>
<protein>
    <submittedName>
        <fullName evidence="1">Uncharacterized protein</fullName>
    </submittedName>
</protein>
<name>C5LG53_PERM5</name>
<dbReference type="RefSeq" id="XP_002772492.1">
    <property type="nucleotide sequence ID" value="XM_002772446.1"/>
</dbReference>
<reference evidence="1 2" key="1">
    <citation type="submission" date="2008-07" db="EMBL/GenBank/DDBJ databases">
        <authorList>
            <person name="El-Sayed N."/>
            <person name="Caler E."/>
            <person name="Inman J."/>
            <person name="Amedeo P."/>
            <person name="Hass B."/>
            <person name="Wortman J."/>
        </authorList>
    </citation>
    <scope>NUCLEOTIDE SEQUENCE [LARGE SCALE GENOMIC DNA]</scope>
    <source>
        <strain evidence="2">ATCC 50983 / TXsc</strain>
    </source>
</reference>
<dbReference type="InParanoid" id="C5LG53"/>
<dbReference type="GeneID" id="9036873"/>
<accession>C5LG53</accession>
<gene>
    <name evidence="1" type="ORF">Pmar_PMAR021814</name>
</gene>